<evidence type="ECO:0000313" key="2">
    <source>
        <dbReference type="EMBL" id="VDM83576.1"/>
    </source>
</evidence>
<dbReference type="OrthoDB" id="10335351at2759"/>
<protein>
    <submittedName>
        <fullName evidence="2">Uncharacterized protein</fullName>
    </submittedName>
</protein>
<keyword evidence="1" id="KW-1133">Transmembrane helix</keyword>
<gene>
    <name evidence="2" type="ORF">SVUK_LOCUS18574</name>
</gene>
<feature type="transmembrane region" description="Helical" evidence="1">
    <location>
        <begin position="83"/>
        <end position="101"/>
    </location>
</feature>
<name>A0A3P7JJE0_STRVU</name>
<sequence>MHRIRPHMRTIAEQSNVPGFAELTNLRICEEKQPIAFTQCCTRPRNGAEVETRDRAATDGVLLSDTNSSPYFKRTVSFRMVHNLFYVSLFVSPLSFEFMSYPPYL</sequence>
<keyword evidence="3" id="KW-1185">Reference proteome</keyword>
<feature type="non-terminal residue" evidence="2">
    <location>
        <position position="105"/>
    </location>
</feature>
<keyword evidence="1" id="KW-0472">Membrane</keyword>
<evidence type="ECO:0000256" key="1">
    <source>
        <dbReference type="SAM" id="Phobius"/>
    </source>
</evidence>
<reference evidence="2 3" key="1">
    <citation type="submission" date="2018-11" db="EMBL/GenBank/DDBJ databases">
        <authorList>
            <consortium name="Pathogen Informatics"/>
        </authorList>
    </citation>
    <scope>NUCLEOTIDE SEQUENCE [LARGE SCALE GENOMIC DNA]</scope>
</reference>
<dbReference type="Proteomes" id="UP000270094">
    <property type="component" value="Unassembled WGS sequence"/>
</dbReference>
<dbReference type="EMBL" id="UYYB01124007">
    <property type="protein sequence ID" value="VDM83576.1"/>
    <property type="molecule type" value="Genomic_DNA"/>
</dbReference>
<keyword evidence="1" id="KW-0812">Transmembrane</keyword>
<accession>A0A3P7JJE0</accession>
<organism evidence="2 3">
    <name type="scientific">Strongylus vulgaris</name>
    <name type="common">Blood worm</name>
    <dbReference type="NCBI Taxonomy" id="40348"/>
    <lineage>
        <taxon>Eukaryota</taxon>
        <taxon>Metazoa</taxon>
        <taxon>Ecdysozoa</taxon>
        <taxon>Nematoda</taxon>
        <taxon>Chromadorea</taxon>
        <taxon>Rhabditida</taxon>
        <taxon>Rhabditina</taxon>
        <taxon>Rhabditomorpha</taxon>
        <taxon>Strongyloidea</taxon>
        <taxon>Strongylidae</taxon>
        <taxon>Strongylus</taxon>
    </lineage>
</organism>
<dbReference type="AlphaFoldDB" id="A0A3P7JJE0"/>
<proteinExistence type="predicted"/>
<evidence type="ECO:0000313" key="3">
    <source>
        <dbReference type="Proteomes" id="UP000270094"/>
    </source>
</evidence>